<feature type="transmembrane region" description="Helical" evidence="8">
    <location>
        <begin position="148"/>
        <end position="173"/>
    </location>
</feature>
<evidence type="ECO:0000313" key="11">
    <source>
        <dbReference type="EMBL" id="EMY33709.1"/>
    </source>
</evidence>
<dbReference type="GO" id="GO:0005886">
    <property type="term" value="C:plasma membrane"/>
    <property type="evidence" value="ECO:0007669"/>
    <property type="project" value="TreeGrafter"/>
</dbReference>
<keyword evidence="4 8" id="KW-0812">Transmembrane</keyword>
<feature type="transmembrane region" description="Helical" evidence="8">
    <location>
        <begin position="290"/>
        <end position="308"/>
    </location>
</feature>
<dbReference type="Pfam" id="PF01545">
    <property type="entry name" value="Cation_efflux"/>
    <property type="match status" value="1"/>
</dbReference>
<dbReference type="Gene3D" id="3.30.2010.20">
    <property type="match status" value="1"/>
</dbReference>
<dbReference type="SUPFAM" id="SSF160240">
    <property type="entry name" value="Cation efflux protein cytoplasmic domain-like"/>
    <property type="match status" value="1"/>
</dbReference>
<dbReference type="PANTHER" id="PTHR11562">
    <property type="entry name" value="CATION EFFLUX PROTEIN/ ZINC TRANSPORTER"/>
    <property type="match status" value="1"/>
</dbReference>
<organism evidence="11 12">
    <name type="scientific">Arthrobacter crystallopoietes BAB-32</name>
    <dbReference type="NCBI Taxonomy" id="1246476"/>
    <lineage>
        <taxon>Bacteria</taxon>
        <taxon>Bacillati</taxon>
        <taxon>Actinomycetota</taxon>
        <taxon>Actinomycetes</taxon>
        <taxon>Micrococcales</taxon>
        <taxon>Micrococcaceae</taxon>
        <taxon>Crystallibacter</taxon>
    </lineage>
</organism>
<dbReference type="EMBL" id="ANPE02000158">
    <property type="protein sequence ID" value="EMY33709.1"/>
    <property type="molecule type" value="Genomic_DNA"/>
</dbReference>
<evidence type="ECO:0000256" key="4">
    <source>
        <dbReference type="ARBA" id="ARBA00022692"/>
    </source>
</evidence>
<dbReference type="Gene3D" id="3.30.70.1350">
    <property type="entry name" value="Cation efflux protein, cytoplasmic domain"/>
    <property type="match status" value="1"/>
</dbReference>
<evidence type="ECO:0000256" key="7">
    <source>
        <dbReference type="ARBA" id="ARBA00023136"/>
    </source>
</evidence>
<feature type="transmembrane region" description="Helical" evidence="8">
    <location>
        <begin position="185"/>
        <end position="203"/>
    </location>
</feature>
<dbReference type="Gene3D" id="1.20.1510.10">
    <property type="entry name" value="Cation efflux protein transmembrane domain"/>
    <property type="match status" value="1"/>
</dbReference>
<evidence type="ECO:0000256" key="5">
    <source>
        <dbReference type="ARBA" id="ARBA00022989"/>
    </source>
</evidence>
<dbReference type="InterPro" id="IPR036837">
    <property type="entry name" value="Cation_efflux_CTD_sf"/>
</dbReference>
<reference evidence="11 12" key="1">
    <citation type="journal article" date="2013" name="Genome Announc.">
        <title>Draft Genome Sequence of Arthrobacter crystallopoietes Strain BAB-32, Revealing Genes for Bioremediation.</title>
        <authorList>
            <person name="Joshi M.N."/>
            <person name="Pandit A.S."/>
            <person name="Sharma A."/>
            <person name="Pandya R.V."/>
            <person name="Desai S.M."/>
            <person name="Saxena A.K."/>
            <person name="Bagatharia S.B."/>
        </authorList>
    </citation>
    <scope>NUCLEOTIDE SEQUENCE [LARGE SCALE GENOMIC DNA]</scope>
    <source>
        <strain evidence="11 12">BAB-32</strain>
    </source>
</reference>
<accession>N1V118</accession>
<gene>
    <name evidence="11" type="ORF">D477_013320</name>
</gene>
<evidence type="ECO:0000256" key="2">
    <source>
        <dbReference type="ARBA" id="ARBA00008873"/>
    </source>
</evidence>
<sequence>MPIEMTLTDFEDAVNDAIDQIPEDLARAMTNVGIFVEEEYTPQPWEDPDTELLGIYEGTPLTERDHWWAAGSLPDRIIIFRGPLLRMCESREEVVHEVLVTVIHEVAHHFGIDDDRLHELGWRLTKGHGHSHGLQGNGTATGRHRRKLVWVVCITLAVVIVQAAGAFLSGSLALLADAGHMLSDAAGVFIALMAAWIATLPPTDKRTYGYQRAEVLAALLNAVVLVGIAVVIFTEAIRRLGQDPDIQTGTMLLAAVLGAVANLACLLILHGGHKESLNVRGAYLEVLGDLLGSIAVIAAGTVIAVTGYTQADTIASVLIAVLILPRAWSLLRDVLNVLLEATPKNVDVAQVREHIMSVDGVVDVHDIHIWTITSGVPVFSAHVVVEDHTLHAEGLDRILDRLSACLGSHFDTEHCTFQVEPVTHARHELPQHD</sequence>
<feature type="domain" description="Cation efflux protein cytoplasmic" evidence="10">
    <location>
        <begin position="343"/>
        <end position="421"/>
    </location>
</feature>
<dbReference type="InterPro" id="IPR050681">
    <property type="entry name" value="CDF/SLC30A"/>
</dbReference>
<evidence type="ECO:0000256" key="6">
    <source>
        <dbReference type="ARBA" id="ARBA00023065"/>
    </source>
</evidence>
<dbReference type="InterPro" id="IPR027469">
    <property type="entry name" value="Cation_efflux_TMD_sf"/>
</dbReference>
<evidence type="ECO:0000256" key="3">
    <source>
        <dbReference type="ARBA" id="ARBA00022448"/>
    </source>
</evidence>
<feature type="transmembrane region" description="Helical" evidence="8">
    <location>
        <begin position="249"/>
        <end position="269"/>
    </location>
</feature>
<dbReference type="AlphaFoldDB" id="N1V118"/>
<evidence type="ECO:0000256" key="1">
    <source>
        <dbReference type="ARBA" id="ARBA00004141"/>
    </source>
</evidence>
<dbReference type="InterPro" id="IPR010428">
    <property type="entry name" value="Zincin_1"/>
</dbReference>
<dbReference type="Pfam" id="PF06262">
    <property type="entry name" value="Zincin_1"/>
    <property type="match status" value="1"/>
</dbReference>
<feature type="transmembrane region" description="Helical" evidence="8">
    <location>
        <begin position="215"/>
        <end position="237"/>
    </location>
</feature>
<dbReference type="NCBIfam" id="TIGR01297">
    <property type="entry name" value="CDF"/>
    <property type="match status" value="1"/>
</dbReference>
<feature type="transmembrane region" description="Helical" evidence="8">
    <location>
        <begin position="314"/>
        <end position="331"/>
    </location>
</feature>
<dbReference type="PANTHER" id="PTHR11562:SF17">
    <property type="entry name" value="RE54080P-RELATED"/>
    <property type="match status" value="1"/>
</dbReference>
<keyword evidence="12" id="KW-1185">Reference proteome</keyword>
<evidence type="ECO:0000259" key="9">
    <source>
        <dbReference type="Pfam" id="PF01545"/>
    </source>
</evidence>
<keyword evidence="5 8" id="KW-1133">Transmembrane helix</keyword>
<dbReference type="InterPro" id="IPR058533">
    <property type="entry name" value="Cation_efflux_TM"/>
</dbReference>
<keyword evidence="7 8" id="KW-0472">Membrane</keyword>
<proteinExistence type="inferred from homology"/>
<dbReference type="SUPFAM" id="SSF55486">
    <property type="entry name" value="Metalloproteases ('zincins'), catalytic domain"/>
    <property type="match status" value="1"/>
</dbReference>
<keyword evidence="3" id="KW-0813">Transport</keyword>
<evidence type="ECO:0000259" key="10">
    <source>
        <dbReference type="Pfam" id="PF16916"/>
    </source>
</evidence>
<comment type="similarity">
    <text evidence="2">Belongs to the cation diffusion facilitator (CDF) transporter (TC 2.A.4) family. SLC30A subfamily.</text>
</comment>
<keyword evidence="6" id="KW-0406">Ion transport</keyword>
<dbReference type="InterPro" id="IPR027470">
    <property type="entry name" value="Cation_efflux_CTD"/>
</dbReference>
<dbReference type="CDD" id="cd12952">
    <property type="entry name" value="MMP_ACEL2062"/>
    <property type="match status" value="1"/>
</dbReference>
<dbReference type="InterPro" id="IPR002524">
    <property type="entry name" value="Cation_efflux"/>
</dbReference>
<comment type="caution">
    <text evidence="11">The sequence shown here is derived from an EMBL/GenBank/DDBJ whole genome shotgun (WGS) entry which is preliminary data.</text>
</comment>
<dbReference type="Proteomes" id="UP000010729">
    <property type="component" value="Unassembled WGS sequence"/>
</dbReference>
<name>N1V118_9MICC</name>
<dbReference type="Pfam" id="PF16916">
    <property type="entry name" value="ZT_dimer"/>
    <property type="match status" value="1"/>
</dbReference>
<comment type="subcellular location">
    <subcellularLocation>
        <location evidence="1">Membrane</location>
        <topology evidence="1">Multi-pass membrane protein</topology>
    </subcellularLocation>
</comment>
<dbReference type="SUPFAM" id="SSF161111">
    <property type="entry name" value="Cation efflux protein transmembrane domain-like"/>
    <property type="match status" value="1"/>
</dbReference>
<evidence type="ECO:0000256" key="8">
    <source>
        <dbReference type="SAM" id="Phobius"/>
    </source>
</evidence>
<feature type="domain" description="Cation efflux protein transmembrane" evidence="9">
    <location>
        <begin position="151"/>
        <end position="339"/>
    </location>
</feature>
<evidence type="ECO:0000313" key="12">
    <source>
        <dbReference type="Proteomes" id="UP000010729"/>
    </source>
</evidence>
<dbReference type="GO" id="GO:0005385">
    <property type="term" value="F:zinc ion transmembrane transporter activity"/>
    <property type="evidence" value="ECO:0007669"/>
    <property type="project" value="TreeGrafter"/>
</dbReference>
<dbReference type="InterPro" id="IPR038555">
    <property type="entry name" value="Zincin_1_sf"/>
</dbReference>
<protein>
    <submittedName>
        <fullName evidence="11">Cation diffusion facilitator family transporter</fullName>
    </submittedName>
</protein>